<dbReference type="EMBL" id="JBHRYO010000002">
    <property type="protein sequence ID" value="MFC3758972.1"/>
    <property type="molecule type" value="Genomic_DNA"/>
</dbReference>
<comment type="caution">
    <text evidence="1">The sequence shown here is derived from an EMBL/GenBank/DDBJ whole genome shotgun (WGS) entry which is preliminary data.</text>
</comment>
<dbReference type="RefSeq" id="WP_290301055.1">
    <property type="nucleotide sequence ID" value="NZ_JAUFQR010000001.1"/>
</dbReference>
<sequence>MKYIGFIKEYDTIPEALELETYRNKEIYNSVNKNKILDYLKNGEVALAWMGVFINVESQDFIGSQIYYTDGNWIWPSYLIYYLENDKNFYLENNFEESLQENNFISQKIPKDKLTEIENDFIMKLEEGSTPQSL</sequence>
<protein>
    <submittedName>
        <fullName evidence="1">Uncharacterized protein</fullName>
    </submittedName>
</protein>
<organism evidence="1 2">
    <name type="scientific">Chryseobacterium tructae</name>
    <dbReference type="NCBI Taxonomy" id="1037380"/>
    <lineage>
        <taxon>Bacteria</taxon>
        <taxon>Pseudomonadati</taxon>
        <taxon>Bacteroidota</taxon>
        <taxon>Flavobacteriia</taxon>
        <taxon>Flavobacteriales</taxon>
        <taxon>Weeksellaceae</taxon>
        <taxon>Chryseobacterium group</taxon>
        <taxon>Chryseobacterium</taxon>
    </lineage>
</organism>
<reference evidence="2" key="1">
    <citation type="journal article" date="2019" name="Int. J. Syst. Evol. Microbiol.">
        <title>The Global Catalogue of Microorganisms (GCM) 10K type strain sequencing project: providing services to taxonomists for standard genome sequencing and annotation.</title>
        <authorList>
            <consortium name="The Broad Institute Genomics Platform"/>
            <consortium name="The Broad Institute Genome Sequencing Center for Infectious Disease"/>
            <person name="Wu L."/>
            <person name="Ma J."/>
        </authorList>
    </citation>
    <scope>NUCLEOTIDE SEQUENCE [LARGE SCALE GENOMIC DNA]</scope>
    <source>
        <strain evidence="2">CECT 7798</strain>
    </source>
</reference>
<gene>
    <name evidence="1" type="ORF">ACFONJ_23635</name>
</gene>
<keyword evidence="2" id="KW-1185">Reference proteome</keyword>
<evidence type="ECO:0000313" key="1">
    <source>
        <dbReference type="EMBL" id="MFC3758972.1"/>
    </source>
</evidence>
<dbReference type="Proteomes" id="UP001595735">
    <property type="component" value="Unassembled WGS sequence"/>
</dbReference>
<accession>A0ABV7Y1I9</accession>
<name>A0ABV7Y1I9_9FLAO</name>
<evidence type="ECO:0000313" key="2">
    <source>
        <dbReference type="Proteomes" id="UP001595735"/>
    </source>
</evidence>
<proteinExistence type="predicted"/>